<keyword evidence="1" id="KW-0695">RNA-directed DNA polymerase</keyword>
<dbReference type="Gene3D" id="3.60.10.10">
    <property type="entry name" value="Endonuclease/exonuclease/phosphatase"/>
    <property type="match status" value="1"/>
</dbReference>
<reference evidence="1" key="2">
    <citation type="submission" date="2022-01" db="EMBL/GenBank/DDBJ databases">
        <authorList>
            <person name="Yamashiro T."/>
            <person name="Shiraishi A."/>
            <person name="Satake H."/>
            <person name="Nakayama K."/>
        </authorList>
    </citation>
    <scope>NUCLEOTIDE SEQUENCE</scope>
</reference>
<sequence>MTRHAPNAYSDRTHFRGVTQETKMTKLELFQLKSMWGNFKFDYACSMARVDPGDWLPCGMLVCDVERFRSSFSNSDAVIFNLFIQDVGLIDLPMGGRMYTWMNKTGSKLSKLDCFLISDGVLLAHSYMQVTVLDRVWSDHIPILLHYGLEKLESMDLIQKDRVKWDVERDENSKFFHDKLSWYDSSVIFPPMSVVKRLCDSDQNYLDSMVSLEEIKAAVWDCGTGFSSSSLPFSYLGLPIGSNMGRIENCKVLIDHFKARLPGWKANLLSSGGRLTLIKSVLGSLSIYYLSIFKSLEGVTKVVDASLIRFWKDTWLGDVPLCSRYKWLYHMEKDQNFLIKDRFVNGSWSWE</sequence>
<keyword evidence="1" id="KW-0808">Transferase</keyword>
<dbReference type="SUPFAM" id="SSF56219">
    <property type="entry name" value="DNase I-like"/>
    <property type="match status" value="1"/>
</dbReference>
<dbReference type="InterPro" id="IPR036691">
    <property type="entry name" value="Endo/exonu/phosph_ase_sf"/>
</dbReference>
<reference evidence="1" key="1">
    <citation type="journal article" date="2022" name="Int. J. Mol. Sci.">
        <title>Draft Genome of Tanacetum Coccineum: Genomic Comparison of Closely Related Tanacetum-Family Plants.</title>
        <authorList>
            <person name="Yamashiro T."/>
            <person name="Shiraishi A."/>
            <person name="Nakayama K."/>
            <person name="Satake H."/>
        </authorList>
    </citation>
    <scope>NUCLEOTIDE SEQUENCE</scope>
</reference>
<dbReference type="Proteomes" id="UP001151760">
    <property type="component" value="Unassembled WGS sequence"/>
</dbReference>
<keyword evidence="1" id="KW-0548">Nucleotidyltransferase</keyword>
<organism evidence="1 2">
    <name type="scientific">Tanacetum coccineum</name>
    <dbReference type="NCBI Taxonomy" id="301880"/>
    <lineage>
        <taxon>Eukaryota</taxon>
        <taxon>Viridiplantae</taxon>
        <taxon>Streptophyta</taxon>
        <taxon>Embryophyta</taxon>
        <taxon>Tracheophyta</taxon>
        <taxon>Spermatophyta</taxon>
        <taxon>Magnoliopsida</taxon>
        <taxon>eudicotyledons</taxon>
        <taxon>Gunneridae</taxon>
        <taxon>Pentapetalae</taxon>
        <taxon>asterids</taxon>
        <taxon>campanulids</taxon>
        <taxon>Asterales</taxon>
        <taxon>Asteraceae</taxon>
        <taxon>Asteroideae</taxon>
        <taxon>Anthemideae</taxon>
        <taxon>Anthemidinae</taxon>
        <taxon>Tanacetum</taxon>
    </lineage>
</organism>
<evidence type="ECO:0000313" key="2">
    <source>
        <dbReference type="Proteomes" id="UP001151760"/>
    </source>
</evidence>
<dbReference type="PANTHER" id="PTHR33116">
    <property type="entry name" value="REVERSE TRANSCRIPTASE ZINC-BINDING DOMAIN-CONTAINING PROTEIN-RELATED-RELATED"/>
    <property type="match status" value="1"/>
</dbReference>
<accession>A0ABQ4ZHG0</accession>
<protein>
    <submittedName>
        <fullName evidence="1">RNA-directed DNA polymerase, eukaryota, reverse transcriptase zinc-binding domain protein</fullName>
    </submittedName>
</protein>
<dbReference type="GO" id="GO:0003964">
    <property type="term" value="F:RNA-directed DNA polymerase activity"/>
    <property type="evidence" value="ECO:0007669"/>
    <property type="project" value="UniProtKB-KW"/>
</dbReference>
<evidence type="ECO:0000313" key="1">
    <source>
        <dbReference type="EMBL" id="GJS89535.1"/>
    </source>
</evidence>
<dbReference type="EMBL" id="BQNB010011358">
    <property type="protein sequence ID" value="GJS89535.1"/>
    <property type="molecule type" value="Genomic_DNA"/>
</dbReference>
<keyword evidence="2" id="KW-1185">Reference proteome</keyword>
<comment type="caution">
    <text evidence="1">The sequence shown here is derived from an EMBL/GenBank/DDBJ whole genome shotgun (WGS) entry which is preliminary data.</text>
</comment>
<name>A0ABQ4ZHG0_9ASTR</name>
<dbReference type="PANTHER" id="PTHR33116:SF79">
    <property type="entry name" value="REVERSE TRANSCRIPTASE DOMAIN, ZINC FINGER, CCHC-TYPE-RELATED"/>
    <property type="match status" value="1"/>
</dbReference>
<gene>
    <name evidence="1" type="ORF">Tco_0772171</name>
</gene>
<proteinExistence type="predicted"/>